<dbReference type="EMBL" id="JAIBCX010000020">
    <property type="protein sequence ID" value="MCJ8354175.1"/>
    <property type="molecule type" value="Genomic_DNA"/>
</dbReference>
<evidence type="ECO:0000313" key="1">
    <source>
        <dbReference type="EMBL" id="MCJ8354175.1"/>
    </source>
</evidence>
<dbReference type="RefSeq" id="WP_247067083.1">
    <property type="nucleotide sequence ID" value="NZ_CP094848.1"/>
</dbReference>
<dbReference type="AlphaFoldDB" id="A0AAW5EV21"/>
<organism evidence="1 2">
    <name type="scientific">Novacetimonas hansenii</name>
    <name type="common">Komagataeibacter hansenii</name>
    <dbReference type="NCBI Taxonomy" id="436"/>
    <lineage>
        <taxon>Bacteria</taxon>
        <taxon>Pseudomonadati</taxon>
        <taxon>Pseudomonadota</taxon>
        <taxon>Alphaproteobacteria</taxon>
        <taxon>Acetobacterales</taxon>
        <taxon>Acetobacteraceae</taxon>
        <taxon>Novacetimonas</taxon>
    </lineage>
</organism>
<evidence type="ECO:0000313" key="2">
    <source>
        <dbReference type="Proteomes" id="UP001202887"/>
    </source>
</evidence>
<name>A0AAW5EV21_NOVHA</name>
<gene>
    <name evidence="1" type="ORF">K1W68_09270</name>
</gene>
<proteinExistence type="predicted"/>
<accession>A0AAW5EV21</accession>
<protein>
    <submittedName>
        <fullName evidence="1">Uncharacterized protein</fullName>
    </submittedName>
</protein>
<sequence>MLGGLSRHKISRENGKIFVPVFNILFFSNVFLNEVGKIQNTSPWSLHDPWEIFGMFLATYYKYSDLKKHTSKKTLGDIIKSHDMHPPENGILIEIYCAINIILQK</sequence>
<reference evidence="1" key="1">
    <citation type="journal article" date="2021" name="Polymers (Basel)">
        <title>Highly Stretchable Bacterial Cellulose Produced by Komagataeibacter hansenii SI1.</title>
        <authorList>
            <person name="Cielecka I."/>
            <person name="Ryngajllo M."/>
            <person name="Maniukiewicz W."/>
            <person name="Bielecki S."/>
        </authorList>
    </citation>
    <scope>NUCLEOTIDE SEQUENCE</scope>
    <source>
        <strain evidence="1">SI1</strain>
    </source>
</reference>
<dbReference type="Proteomes" id="UP001202887">
    <property type="component" value="Unassembled WGS sequence"/>
</dbReference>
<comment type="caution">
    <text evidence="1">The sequence shown here is derived from an EMBL/GenBank/DDBJ whole genome shotgun (WGS) entry which is preliminary data.</text>
</comment>
<reference evidence="1" key="2">
    <citation type="submission" date="2022-03" db="EMBL/GenBank/DDBJ databases">
        <authorList>
            <person name="Ryngajllo M."/>
            <person name="Jacek P."/>
            <person name="Kubiak K."/>
        </authorList>
    </citation>
    <scope>NUCLEOTIDE SEQUENCE</scope>
    <source>
        <strain evidence="1">SI1</strain>
    </source>
</reference>